<evidence type="ECO:0000259" key="1">
    <source>
        <dbReference type="Pfam" id="PF01521"/>
    </source>
</evidence>
<gene>
    <name evidence="2" type="ORF">CDV28_102223</name>
</gene>
<dbReference type="AlphaFoldDB" id="A0A521G4Z0"/>
<reference evidence="2" key="1">
    <citation type="submission" date="2017-07" db="EMBL/GenBank/DDBJ databases">
        <title>The cable genome - Insights into the physiology and evolution of filamentous bacteria capable of sulfide oxidation via long distance electron transfer.</title>
        <authorList>
            <person name="Thorup C."/>
            <person name="Bjerg J.T."/>
            <person name="Schreiber L."/>
            <person name="Nielsen L.P."/>
            <person name="Kjeldsen K.U."/>
            <person name="Boesen T."/>
            <person name="Boggild A."/>
            <person name="Meysman F."/>
            <person name="Geelhoed J."/>
            <person name="Schramm A."/>
        </authorList>
    </citation>
    <scope>NUCLEOTIDE SEQUENCE [LARGE SCALE GENOMIC DNA]</scope>
    <source>
        <strain evidence="2">GS</strain>
    </source>
</reference>
<dbReference type="Pfam" id="PF01521">
    <property type="entry name" value="Fe-S_biosyn"/>
    <property type="match status" value="1"/>
</dbReference>
<comment type="caution">
    <text evidence="2">The sequence shown here is derived from an EMBL/GenBank/DDBJ whole genome shotgun (WGS) entry which is preliminary data.</text>
</comment>
<dbReference type="InterPro" id="IPR000361">
    <property type="entry name" value="ATAP_core_dom"/>
</dbReference>
<protein>
    <submittedName>
        <fullName evidence="2">Iron-sulfur cluster assembly accessory protein</fullName>
    </submittedName>
</protein>
<proteinExistence type="predicted"/>
<name>A0A521G4Z0_9BACT</name>
<organism evidence="2 3">
    <name type="scientific">Candidatus Electronema aureum</name>
    <dbReference type="NCBI Taxonomy" id="2005002"/>
    <lineage>
        <taxon>Bacteria</taxon>
        <taxon>Pseudomonadati</taxon>
        <taxon>Thermodesulfobacteriota</taxon>
        <taxon>Desulfobulbia</taxon>
        <taxon>Desulfobulbales</taxon>
        <taxon>Desulfobulbaceae</taxon>
        <taxon>Candidatus Electronema</taxon>
    </lineage>
</organism>
<dbReference type="Gene3D" id="2.60.300.12">
    <property type="entry name" value="HesB-like domain"/>
    <property type="match status" value="1"/>
</dbReference>
<dbReference type="Proteomes" id="UP000316238">
    <property type="component" value="Unassembled WGS sequence"/>
</dbReference>
<dbReference type="InterPro" id="IPR035903">
    <property type="entry name" value="HesB-like_dom_sf"/>
</dbReference>
<feature type="domain" description="Core" evidence="1">
    <location>
        <begin position="2"/>
        <end position="82"/>
    </location>
</feature>
<dbReference type="SUPFAM" id="SSF89360">
    <property type="entry name" value="HesB-like domain"/>
    <property type="match status" value="1"/>
</dbReference>
<accession>A0A521G4Z0</accession>
<evidence type="ECO:0000313" key="2">
    <source>
        <dbReference type="EMBL" id="TAA76095.1"/>
    </source>
</evidence>
<evidence type="ECO:0000313" key="3">
    <source>
        <dbReference type="Proteomes" id="UP000316238"/>
    </source>
</evidence>
<dbReference type="NCBIfam" id="NF038090">
    <property type="entry name" value="IscA_HesB_Se"/>
    <property type="match status" value="1"/>
</dbReference>
<sequence length="117" mass="11657">MLEVTDSAVKNVKEYLSQHSIESAVRVSMISGGCSGPSLSLSIDEAKDSDLTVEKDGVSFVMDKGLSATCGAVKVDFIESSGGCGCSGGGFTITCENPLPGARSGGCGGSCSSGSCC</sequence>
<keyword evidence="3" id="KW-1185">Reference proteome</keyword>
<dbReference type="EMBL" id="NQJD01000002">
    <property type="protein sequence ID" value="TAA76095.1"/>
    <property type="molecule type" value="Genomic_DNA"/>
</dbReference>